<dbReference type="CDD" id="cd07729">
    <property type="entry name" value="AHL_lactonase_MBL-fold"/>
    <property type="match status" value="1"/>
</dbReference>
<dbReference type="EMBL" id="JAUORK010000002">
    <property type="protein sequence ID" value="MDO6670885.1"/>
    <property type="molecule type" value="Genomic_DNA"/>
</dbReference>
<protein>
    <submittedName>
        <fullName evidence="7">N-acyl homoserine lactonase family protein</fullName>
    </submittedName>
</protein>
<evidence type="ECO:0000256" key="4">
    <source>
        <dbReference type="ARBA" id="ARBA00022801"/>
    </source>
</evidence>
<evidence type="ECO:0000256" key="5">
    <source>
        <dbReference type="ARBA" id="ARBA00022833"/>
    </source>
</evidence>
<evidence type="ECO:0000313" key="8">
    <source>
        <dbReference type="Proteomes" id="UP001170481"/>
    </source>
</evidence>
<dbReference type="GO" id="GO:0016787">
    <property type="term" value="F:hydrolase activity"/>
    <property type="evidence" value="ECO:0007669"/>
    <property type="project" value="UniProtKB-KW"/>
</dbReference>
<comment type="similarity">
    <text evidence="2">Belongs to the metallo-beta-lactamase superfamily.</text>
</comment>
<dbReference type="InterPro" id="IPR051013">
    <property type="entry name" value="MBL_superfamily_lactonases"/>
</dbReference>
<comment type="caution">
    <text evidence="7">The sequence shown here is derived from an EMBL/GenBank/DDBJ whole genome shotgun (WGS) entry which is preliminary data.</text>
</comment>
<organism evidence="7 8">
    <name type="scientific">Cobetia amphilecti</name>
    <dbReference type="NCBI Taxonomy" id="1055104"/>
    <lineage>
        <taxon>Bacteria</taxon>
        <taxon>Pseudomonadati</taxon>
        <taxon>Pseudomonadota</taxon>
        <taxon>Gammaproteobacteria</taxon>
        <taxon>Oceanospirillales</taxon>
        <taxon>Halomonadaceae</taxon>
        <taxon>Cobetia</taxon>
    </lineage>
</organism>
<dbReference type="SUPFAM" id="SSF56281">
    <property type="entry name" value="Metallo-hydrolase/oxidoreductase"/>
    <property type="match status" value="1"/>
</dbReference>
<evidence type="ECO:0000313" key="7">
    <source>
        <dbReference type="EMBL" id="MDO6670885.1"/>
    </source>
</evidence>
<dbReference type="Pfam" id="PF00753">
    <property type="entry name" value="Lactamase_B"/>
    <property type="match status" value="1"/>
</dbReference>
<dbReference type="PANTHER" id="PTHR42978">
    <property type="entry name" value="QUORUM-QUENCHING LACTONASE YTNP-RELATED-RELATED"/>
    <property type="match status" value="1"/>
</dbReference>
<keyword evidence="4" id="KW-0378">Hydrolase</keyword>
<dbReference type="Proteomes" id="UP001170481">
    <property type="component" value="Unassembled WGS sequence"/>
</dbReference>
<comment type="cofactor">
    <cofactor evidence="1">
        <name>Zn(2+)</name>
        <dbReference type="ChEBI" id="CHEBI:29105"/>
    </cofactor>
</comment>
<accession>A0AAP4TWE9</accession>
<evidence type="ECO:0000256" key="2">
    <source>
        <dbReference type="ARBA" id="ARBA00007749"/>
    </source>
</evidence>
<sequence length="285" mass="32022">MSNLIKQYPKVYVLDNGRMKMDKNFMVSMHDPASAQDPHKPNTLVEFPVYTVLIDHPDGKVLFDTACHPDGMGENGRWPSAIQNLLHFTAEVDGQDCHLHSRLEEIGMDPREIDYVVVSHLHLDHSGCLELFTNAQIIVHQDEFNAALVHYAHNRDADGFIWADMDAWIKSNLAWRIIKPEEDNLTLLDGIEILNFGSGHSYGMLGLKIEMAGSNNIILASDAVYSAENYGPPARLPATLYDSIGYMKTIERIKKLSAASKADVWFGHDGEQFSTLIKSTDGYYE</sequence>
<dbReference type="GO" id="GO:0046872">
    <property type="term" value="F:metal ion binding"/>
    <property type="evidence" value="ECO:0007669"/>
    <property type="project" value="UniProtKB-KW"/>
</dbReference>
<keyword evidence="5" id="KW-0862">Zinc</keyword>
<dbReference type="InterPro" id="IPR001279">
    <property type="entry name" value="Metallo-B-lactamas"/>
</dbReference>
<dbReference type="SMART" id="SM00849">
    <property type="entry name" value="Lactamase_B"/>
    <property type="match status" value="1"/>
</dbReference>
<dbReference type="Gene3D" id="3.60.15.10">
    <property type="entry name" value="Ribonuclease Z/Hydroxyacylglutathione hydrolase-like"/>
    <property type="match status" value="1"/>
</dbReference>
<dbReference type="RefSeq" id="WP_107334498.1">
    <property type="nucleotide sequence ID" value="NZ_JARWKV010000002.1"/>
</dbReference>
<evidence type="ECO:0000259" key="6">
    <source>
        <dbReference type="SMART" id="SM00849"/>
    </source>
</evidence>
<keyword evidence="3" id="KW-0479">Metal-binding</keyword>
<dbReference type="AlphaFoldDB" id="A0AAP4TWE9"/>
<evidence type="ECO:0000256" key="3">
    <source>
        <dbReference type="ARBA" id="ARBA00022723"/>
    </source>
</evidence>
<dbReference type="InterPro" id="IPR036866">
    <property type="entry name" value="RibonucZ/Hydroxyglut_hydro"/>
</dbReference>
<reference evidence="7" key="1">
    <citation type="submission" date="2023-07" db="EMBL/GenBank/DDBJ databases">
        <title>Genome content predicts the carbon catabolic preferences of heterotrophic bacteria.</title>
        <authorList>
            <person name="Gralka M."/>
        </authorList>
    </citation>
    <scope>NUCLEOTIDE SEQUENCE</scope>
    <source>
        <strain evidence="7">C2R13</strain>
    </source>
</reference>
<gene>
    <name evidence="7" type="ORF">Q4535_02020</name>
</gene>
<name>A0AAP4TWE9_9GAMM</name>
<proteinExistence type="inferred from homology"/>
<evidence type="ECO:0000256" key="1">
    <source>
        <dbReference type="ARBA" id="ARBA00001947"/>
    </source>
</evidence>
<feature type="domain" description="Metallo-beta-lactamase" evidence="6">
    <location>
        <begin position="48"/>
        <end position="268"/>
    </location>
</feature>
<dbReference type="PANTHER" id="PTHR42978:SF2">
    <property type="entry name" value="102 KBASES UNSTABLE REGION: FROM 1 TO 119443"/>
    <property type="match status" value="1"/>
</dbReference>